<dbReference type="Proteomes" id="UP000070119">
    <property type="component" value="Chromosome 1"/>
</dbReference>
<dbReference type="InterPro" id="IPR035093">
    <property type="entry name" value="RelE/ParE_toxin_dom_sf"/>
</dbReference>
<reference evidence="3 5" key="2">
    <citation type="submission" date="2015-11" db="EMBL/GenBank/DDBJ databases">
        <authorList>
            <person name="Sahl J."/>
            <person name="Wagner D."/>
            <person name="Keim P."/>
        </authorList>
    </citation>
    <scope>NUCLEOTIDE SEQUENCE [LARGE SCALE GENOMIC DNA]</scope>
    <source>
        <strain evidence="3 5">MSMB1157</strain>
    </source>
</reference>
<proteinExistence type="predicted"/>
<name>A0A105N1P0_9BURK</name>
<dbReference type="Proteomes" id="UP000060630">
    <property type="component" value="Unassembled WGS sequence"/>
</dbReference>
<protein>
    <submittedName>
        <fullName evidence="2">Plasmid stabilization protein</fullName>
    </submittedName>
</protein>
<dbReference type="AlphaFoldDB" id="A0A105N1P0"/>
<dbReference type="Pfam" id="PF05016">
    <property type="entry name" value="ParE_toxin"/>
    <property type="match status" value="1"/>
</dbReference>
<dbReference type="EMBL" id="LPHD01000187">
    <property type="protein sequence ID" value="KWA73829.1"/>
    <property type="molecule type" value="Genomic_DNA"/>
</dbReference>
<dbReference type="EMBL" id="LNJU01000001">
    <property type="protein sequence ID" value="KWZ61245.1"/>
    <property type="molecule type" value="Genomic_DNA"/>
</dbReference>
<evidence type="ECO:0000313" key="4">
    <source>
        <dbReference type="Proteomes" id="UP000060630"/>
    </source>
</evidence>
<evidence type="ECO:0000313" key="3">
    <source>
        <dbReference type="EMBL" id="KWZ61245.1"/>
    </source>
</evidence>
<comment type="caution">
    <text evidence="2">The sequence shown here is derived from an EMBL/GenBank/DDBJ whole genome shotgun (WGS) entry which is preliminary data.</text>
</comment>
<sequence>MTYRVRFTRTASDDLDRLYGFIVERDDADVELATRALAAIASGIATLESSPFTCRKVHPSMPFLRELIVPFGASGYVALFEIDDSETVTILAVRHQRESDYH</sequence>
<evidence type="ECO:0000256" key="1">
    <source>
        <dbReference type="ARBA" id="ARBA00022649"/>
    </source>
</evidence>
<dbReference type="Gene3D" id="3.30.2310.20">
    <property type="entry name" value="RelE-like"/>
    <property type="match status" value="1"/>
</dbReference>
<evidence type="ECO:0000313" key="2">
    <source>
        <dbReference type="EMBL" id="KWA73829.1"/>
    </source>
</evidence>
<reference evidence="2 4" key="1">
    <citation type="submission" date="2015-11" db="EMBL/GenBank/DDBJ databases">
        <title>Expanding the genomic diversity of Burkholderia species for the development of highly accurate diagnostics.</title>
        <authorList>
            <person name="Sahl J."/>
            <person name="Keim P."/>
            <person name="Wagner D."/>
        </authorList>
    </citation>
    <scope>NUCLEOTIDE SEQUENCE [LARGE SCALE GENOMIC DNA]</scope>
    <source>
        <strain evidence="2 4">MSMB2087WGS</strain>
    </source>
</reference>
<dbReference type="InterPro" id="IPR007712">
    <property type="entry name" value="RelE/ParE_toxin"/>
</dbReference>
<dbReference type="RefSeq" id="WP_059488672.1">
    <property type="nucleotide sequence ID" value="NZ_CAJPGD010000026.1"/>
</dbReference>
<gene>
    <name evidence="3" type="ORF">WK57_12170</name>
    <name evidence="2" type="ORF">WL29_03625</name>
</gene>
<organism evidence="2 4">
    <name type="scientific">Burkholderia ubonensis</name>
    <dbReference type="NCBI Taxonomy" id="101571"/>
    <lineage>
        <taxon>Bacteria</taxon>
        <taxon>Pseudomonadati</taxon>
        <taxon>Pseudomonadota</taxon>
        <taxon>Betaproteobacteria</taxon>
        <taxon>Burkholderiales</taxon>
        <taxon>Burkholderiaceae</taxon>
        <taxon>Burkholderia</taxon>
        <taxon>Burkholderia cepacia complex</taxon>
    </lineage>
</organism>
<evidence type="ECO:0000313" key="5">
    <source>
        <dbReference type="Proteomes" id="UP000070119"/>
    </source>
</evidence>
<keyword evidence="1" id="KW-1277">Toxin-antitoxin system</keyword>
<accession>A0A105N1P0</accession>